<sequence>MRLIGISLALALLAQPPAVQADPGRRLAHYVHYRWSGGNEVPAPVLGMTQGRDGFIWLATAEGLFRFDGISFEPIRAGDAAGSEDPPTAVIAARNGDIWVTPRRSRRFLVYREGRLRVAAPAAPEWIMDLAEAGDGAIWALTASHSAEVLRVAGGRWQRFGAEHGVPRDDALSLLVAPDGTIWVSLCNSIIRMTPGAKRFSLVRETPRANGRLSLDPEGRVWLSERGGSYALTGPGGRGTPDRPGRPYATDDAQIRGAPMFDRSGNLWLATRYAGLERIATGAAPGAAPEHFRTSDGLSSDVTNRLFEDREGNIWIGTEKGLDRLRPSTLRFEPRLTAPAAFGDKLMVARDGSVYVGQARTLYRVRPGGDPVAILTDIREPQSLCEAPDGAIWVGFGTHILILQNGRVRRTFPRPEVRSIIYDCAFDAAGDFWISAAAGGLHRYRQGRWERMYGATRTDGFTPTTLVRDSTGRLVVQWSFNALAWLDGGTPTLRPIDFGNAERGVVTLHAGNQGDIYAAGAFGISRFHDGRIERRRAHPASDNSRINGMVQTHDGDTWLAYPKALVRMRSTDLARALTDPSFSPPVLALGAAEGLVSRPHSKSQLALVQGGDGRLWVATETGTMWMDPRHIVRNTLAPPVEITSIIANGDVFRDPASVTLAAGTPSIEIDFAALSFADPRRVAVRYRLDGFDKNWLDPGTRRQAFYTNLPPGQYRFRVIAANEAGIWNREGAAVAFEIPPTFVQSRWFLATCALVLLLLGWLLYRLRLAQVAGRIRSRLEERLGERERIARELHDTLLQSVQGLVLRFQSVANRMPPEEDGRAHLEAALRRADDVITEGRNRVQDLRVSDGSSDLPGLLKERAEGVGFDAAVHVRIVVEGRPRPVHPLVSVELGRIADEALFNIVSHARAGAVEIAIRFSRRELGVEICDDGVGMPADVCAAGRKPGHFGLVGMHERAARIGGTCSIESKPGMGAAVTITLPARLAYADHRSRRRLFPLPFSRNKDADHG</sequence>
<dbReference type="Gene3D" id="3.30.565.10">
    <property type="entry name" value="Histidine kinase-like ATPase, C-terminal domain"/>
    <property type="match status" value="1"/>
</dbReference>
<dbReference type="SUPFAM" id="SSF63829">
    <property type="entry name" value="Calcium-dependent phosphotriesterase"/>
    <property type="match status" value="1"/>
</dbReference>
<accession>W0AD37</accession>
<dbReference type="InterPro" id="IPR011110">
    <property type="entry name" value="Reg_prop"/>
</dbReference>
<dbReference type="InterPro" id="IPR013783">
    <property type="entry name" value="Ig-like_fold"/>
</dbReference>
<dbReference type="eggNOG" id="COG3292">
    <property type="taxonomic scope" value="Bacteria"/>
</dbReference>
<dbReference type="SUPFAM" id="SSF55874">
    <property type="entry name" value="ATPase domain of HSP90 chaperone/DNA topoisomerase II/histidine kinase"/>
    <property type="match status" value="1"/>
</dbReference>
<organism evidence="8 9">
    <name type="scientific">Sphingomonas sanxanigenens DSM 19645 = NX02</name>
    <dbReference type="NCBI Taxonomy" id="1123269"/>
    <lineage>
        <taxon>Bacteria</taxon>
        <taxon>Pseudomonadati</taxon>
        <taxon>Pseudomonadota</taxon>
        <taxon>Alphaproteobacteria</taxon>
        <taxon>Sphingomonadales</taxon>
        <taxon>Sphingomonadaceae</taxon>
        <taxon>Sphingomonas</taxon>
    </lineage>
</organism>
<dbReference type="Pfam" id="PF02518">
    <property type="entry name" value="HATPase_c"/>
    <property type="match status" value="1"/>
</dbReference>
<dbReference type="SUPFAM" id="SSF101898">
    <property type="entry name" value="NHL repeat"/>
    <property type="match status" value="1"/>
</dbReference>
<evidence type="ECO:0000256" key="1">
    <source>
        <dbReference type="ARBA" id="ARBA00022679"/>
    </source>
</evidence>
<keyword evidence="2" id="KW-0418">Kinase</keyword>
<dbReference type="PATRIC" id="fig|1123269.5.peg.2441"/>
<gene>
    <name evidence="8" type="ORF">NX02_12575</name>
</gene>
<dbReference type="InterPro" id="IPR015943">
    <property type="entry name" value="WD40/YVTN_repeat-like_dom_sf"/>
</dbReference>
<dbReference type="Pfam" id="PF07730">
    <property type="entry name" value="HisKA_3"/>
    <property type="match status" value="1"/>
</dbReference>
<evidence type="ECO:0000256" key="4">
    <source>
        <dbReference type="SAM" id="MobiDB-lite"/>
    </source>
</evidence>
<keyword evidence="9" id="KW-1185">Reference proteome</keyword>
<dbReference type="STRING" id="1123269.NX02_12575"/>
<proteinExistence type="predicted"/>
<feature type="signal peptide" evidence="6">
    <location>
        <begin position="1"/>
        <end position="21"/>
    </location>
</feature>
<dbReference type="CDD" id="cd16917">
    <property type="entry name" value="HATPase_UhpB-NarQ-NarX-like"/>
    <property type="match status" value="1"/>
</dbReference>
<dbReference type="AlphaFoldDB" id="W0AD37"/>
<keyword evidence="6" id="KW-0732">Signal</keyword>
<dbReference type="PANTHER" id="PTHR24421">
    <property type="entry name" value="NITRATE/NITRITE SENSOR PROTEIN NARX-RELATED"/>
    <property type="match status" value="1"/>
</dbReference>
<dbReference type="Pfam" id="PF07495">
    <property type="entry name" value="Y_Y_Y"/>
    <property type="match status" value="1"/>
</dbReference>
<evidence type="ECO:0000256" key="5">
    <source>
        <dbReference type="SAM" id="Phobius"/>
    </source>
</evidence>
<feature type="chain" id="PRO_5004785104" description="Histidine kinase/HSP90-like ATPase domain-containing protein" evidence="6">
    <location>
        <begin position="22"/>
        <end position="1010"/>
    </location>
</feature>
<feature type="domain" description="Histidine kinase/HSP90-like ATPase" evidence="7">
    <location>
        <begin position="888"/>
        <end position="985"/>
    </location>
</feature>
<dbReference type="GO" id="GO:0016020">
    <property type="term" value="C:membrane"/>
    <property type="evidence" value="ECO:0007669"/>
    <property type="project" value="InterPro"/>
</dbReference>
<evidence type="ECO:0000256" key="3">
    <source>
        <dbReference type="ARBA" id="ARBA00023012"/>
    </source>
</evidence>
<dbReference type="GO" id="GO:0046983">
    <property type="term" value="F:protein dimerization activity"/>
    <property type="evidence" value="ECO:0007669"/>
    <property type="project" value="InterPro"/>
</dbReference>
<dbReference type="InterPro" id="IPR011712">
    <property type="entry name" value="Sig_transdc_His_kin_sub3_dim/P"/>
</dbReference>
<dbReference type="KEGG" id="ssan:NX02_12575"/>
<keyword evidence="3" id="KW-0902">Two-component regulatory system</keyword>
<evidence type="ECO:0000256" key="6">
    <source>
        <dbReference type="SAM" id="SignalP"/>
    </source>
</evidence>
<dbReference type="RefSeq" id="WP_025292422.1">
    <property type="nucleotide sequence ID" value="NZ_CP006644.1"/>
</dbReference>
<dbReference type="Gene3D" id="2.130.10.10">
    <property type="entry name" value="YVTN repeat-like/Quinoprotein amine dehydrogenase"/>
    <property type="match status" value="4"/>
</dbReference>
<dbReference type="OrthoDB" id="9778496at2"/>
<evidence type="ECO:0000256" key="2">
    <source>
        <dbReference type="ARBA" id="ARBA00022777"/>
    </source>
</evidence>
<dbReference type="Pfam" id="PF07494">
    <property type="entry name" value="Reg_prop"/>
    <property type="match status" value="1"/>
</dbReference>
<dbReference type="InterPro" id="IPR011123">
    <property type="entry name" value="Y_Y_Y"/>
</dbReference>
<dbReference type="InterPro" id="IPR050482">
    <property type="entry name" value="Sensor_HK_TwoCompSys"/>
</dbReference>
<dbReference type="HOGENOM" id="CLU_000445_28_2_5"/>
<dbReference type="Gene3D" id="1.20.5.1930">
    <property type="match status" value="1"/>
</dbReference>
<dbReference type="EMBL" id="CP006644">
    <property type="protein sequence ID" value="AHE54213.1"/>
    <property type="molecule type" value="Genomic_DNA"/>
</dbReference>
<keyword evidence="1" id="KW-0808">Transferase</keyword>
<reference evidence="8 9" key="1">
    <citation type="submission" date="2013-07" db="EMBL/GenBank/DDBJ databases">
        <title>Completed genome of Sphingomonas sanxanigenens NX02.</title>
        <authorList>
            <person name="Ma T."/>
            <person name="Huang H."/>
            <person name="Wu M."/>
            <person name="Li X."/>
            <person name="Li G."/>
        </authorList>
    </citation>
    <scope>NUCLEOTIDE SEQUENCE [LARGE SCALE GENOMIC DNA]</scope>
    <source>
        <strain evidence="8 9">NX02</strain>
    </source>
</reference>
<dbReference type="eggNOG" id="COG4585">
    <property type="taxonomic scope" value="Bacteria"/>
</dbReference>
<evidence type="ECO:0000313" key="9">
    <source>
        <dbReference type="Proteomes" id="UP000018851"/>
    </source>
</evidence>
<keyword evidence="5" id="KW-1133">Transmembrane helix</keyword>
<dbReference type="Proteomes" id="UP000018851">
    <property type="component" value="Chromosome"/>
</dbReference>
<dbReference type="Gene3D" id="2.60.40.10">
    <property type="entry name" value="Immunoglobulins"/>
    <property type="match status" value="1"/>
</dbReference>
<keyword evidence="5" id="KW-0812">Transmembrane</keyword>
<keyword evidence="5" id="KW-0472">Membrane</keyword>
<dbReference type="InterPro" id="IPR036890">
    <property type="entry name" value="HATPase_C_sf"/>
</dbReference>
<dbReference type="PANTHER" id="PTHR24421:SF62">
    <property type="entry name" value="SENSORY TRANSDUCTION HISTIDINE KINASE"/>
    <property type="match status" value="1"/>
</dbReference>
<feature type="region of interest" description="Disordered" evidence="4">
    <location>
        <begin position="227"/>
        <end position="247"/>
    </location>
</feature>
<dbReference type="InterPro" id="IPR003594">
    <property type="entry name" value="HATPase_dom"/>
</dbReference>
<dbReference type="SMART" id="SM00387">
    <property type="entry name" value="HATPase_c"/>
    <property type="match status" value="1"/>
</dbReference>
<feature type="transmembrane region" description="Helical" evidence="5">
    <location>
        <begin position="747"/>
        <end position="766"/>
    </location>
</feature>
<dbReference type="GO" id="GO:0000155">
    <property type="term" value="F:phosphorelay sensor kinase activity"/>
    <property type="evidence" value="ECO:0007669"/>
    <property type="project" value="InterPro"/>
</dbReference>
<protein>
    <recommendedName>
        <fullName evidence="7">Histidine kinase/HSP90-like ATPase domain-containing protein</fullName>
    </recommendedName>
</protein>
<name>W0AD37_9SPHN</name>
<evidence type="ECO:0000313" key="8">
    <source>
        <dbReference type="EMBL" id="AHE54213.1"/>
    </source>
</evidence>
<evidence type="ECO:0000259" key="7">
    <source>
        <dbReference type="SMART" id="SM00387"/>
    </source>
</evidence>